<dbReference type="EMBL" id="MZGJ01000006">
    <property type="protein sequence ID" value="OQX51185.1"/>
    <property type="molecule type" value="Genomic_DNA"/>
</dbReference>
<accession>A0A1W9NYF7</accession>
<proteinExistence type="predicted"/>
<dbReference type="AlphaFoldDB" id="A0A1W9NYF7"/>
<name>A0A1W9NYF7_UNCC3</name>
<gene>
    <name evidence="1" type="ORF">B5M47_01345</name>
</gene>
<sequence length="141" mass="16629">MFSIEKTGIPGKLTERRIESRFVMDPNPLTTLDYTPAVIGREIFSSKEELNEETYPEYILRWYGGSGEFQVRDFRKASFSLQENIAGFCYTYYYSDPLHWSHDVTGCCLDFEKASSRMHFSLNNPEYFAQFKHFIESIREE</sequence>
<dbReference type="Proteomes" id="UP000192520">
    <property type="component" value="Unassembled WGS sequence"/>
</dbReference>
<evidence type="ECO:0000313" key="2">
    <source>
        <dbReference type="Proteomes" id="UP000192520"/>
    </source>
</evidence>
<comment type="caution">
    <text evidence="1">The sequence shown here is derived from an EMBL/GenBank/DDBJ whole genome shotgun (WGS) entry which is preliminary data.</text>
</comment>
<protein>
    <submittedName>
        <fullName evidence="1">Uncharacterized protein</fullName>
    </submittedName>
</protein>
<evidence type="ECO:0000313" key="1">
    <source>
        <dbReference type="EMBL" id="OQX51185.1"/>
    </source>
</evidence>
<reference evidence="2" key="1">
    <citation type="submission" date="2017-03" db="EMBL/GenBank/DDBJ databases">
        <title>Novel pathways for hydrocarbon cycling and metabolic interdependencies in hydrothermal sediment communities.</title>
        <authorList>
            <person name="Dombrowski N."/>
            <person name="Seitz K."/>
            <person name="Teske A."/>
            <person name="Baker B."/>
        </authorList>
    </citation>
    <scope>NUCLEOTIDE SEQUENCE [LARGE SCALE GENOMIC DNA]</scope>
</reference>
<organism evidence="1 2">
    <name type="scientific">candidate division CPR3 bacterium 4484_211</name>
    <dbReference type="NCBI Taxonomy" id="1968527"/>
    <lineage>
        <taxon>Bacteria</taxon>
        <taxon>Bacteria division CPR3</taxon>
    </lineage>
</organism>